<dbReference type="Proteomes" id="UP000722791">
    <property type="component" value="Unassembled WGS sequence"/>
</dbReference>
<proteinExistence type="predicted"/>
<gene>
    <name evidence="1" type="ORF">Vretimale_4781</name>
</gene>
<evidence type="ECO:0000313" key="2">
    <source>
        <dbReference type="Proteomes" id="UP000722791"/>
    </source>
</evidence>
<name>A0A8J4DD27_9CHLO</name>
<reference evidence="1" key="1">
    <citation type="journal article" date="2021" name="Proc. Natl. Acad. Sci. U.S.A.">
        <title>Three genomes in the algal genus Volvox reveal the fate of a haploid sex-determining region after a transition to homothallism.</title>
        <authorList>
            <person name="Yamamoto K."/>
            <person name="Hamaji T."/>
            <person name="Kawai-Toyooka H."/>
            <person name="Matsuzaki R."/>
            <person name="Takahashi F."/>
            <person name="Nishimura Y."/>
            <person name="Kawachi M."/>
            <person name="Noguchi H."/>
            <person name="Minakuchi Y."/>
            <person name="Umen J.G."/>
            <person name="Toyoda A."/>
            <person name="Nozaki H."/>
        </authorList>
    </citation>
    <scope>NUCLEOTIDE SEQUENCE</scope>
    <source>
        <strain evidence="1">NIES-3785</strain>
    </source>
</reference>
<feature type="non-terminal residue" evidence="1">
    <location>
        <position position="216"/>
    </location>
</feature>
<evidence type="ECO:0000313" key="1">
    <source>
        <dbReference type="EMBL" id="GIL99808.1"/>
    </source>
</evidence>
<organism evidence="1 2">
    <name type="scientific">Volvox reticuliferus</name>
    <dbReference type="NCBI Taxonomy" id="1737510"/>
    <lineage>
        <taxon>Eukaryota</taxon>
        <taxon>Viridiplantae</taxon>
        <taxon>Chlorophyta</taxon>
        <taxon>core chlorophytes</taxon>
        <taxon>Chlorophyceae</taxon>
        <taxon>CS clade</taxon>
        <taxon>Chlamydomonadales</taxon>
        <taxon>Volvocaceae</taxon>
        <taxon>Volvox</taxon>
    </lineage>
</organism>
<dbReference type="EMBL" id="BNCQ01000006">
    <property type="protein sequence ID" value="GIL99808.1"/>
    <property type="molecule type" value="Genomic_DNA"/>
</dbReference>
<accession>A0A8J4DD27</accession>
<protein>
    <submittedName>
        <fullName evidence="1">Uncharacterized protein</fullName>
    </submittedName>
</protein>
<dbReference type="AlphaFoldDB" id="A0A8J4DD27"/>
<comment type="caution">
    <text evidence="1">The sequence shown here is derived from an EMBL/GenBank/DDBJ whole genome shotgun (WGS) entry which is preliminary data.</text>
</comment>
<sequence>MLETRTATPPPPPPAVLCPAPMILLAELCWDSPCCGEAKLDGTEGLPFDGVAVAAVATPVLLILDTPCSNPSPAVPLALLERRLDGSPGPGPPAPAWGSGRRRGCGLGLLSASARPRRSCCCLTPIATLPSLAPVPAPLAIRRSGEGEALALLVVSPSISPRRMGPAPAAALPLVGRLPPLERVGDGGVVNATRLMPRRGLAGGAPAALRPRPGLA</sequence>